<comment type="caution">
    <text evidence="2">The sequence shown here is derived from an EMBL/GenBank/DDBJ whole genome shotgun (WGS) entry which is preliminary data.</text>
</comment>
<organism evidence="2 3">
    <name type="scientific">Kockovaella imperatae</name>
    <dbReference type="NCBI Taxonomy" id="4999"/>
    <lineage>
        <taxon>Eukaryota</taxon>
        <taxon>Fungi</taxon>
        <taxon>Dikarya</taxon>
        <taxon>Basidiomycota</taxon>
        <taxon>Agaricomycotina</taxon>
        <taxon>Tremellomycetes</taxon>
        <taxon>Tremellales</taxon>
        <taxon>Cuniculitremaceae</taxon>
        <taxon>Kockovaella</taxon>
    </lineage>
</organism>
<feature type="region of interest" description="Disordered" evidence="1">
    <location>
        <begin position="32"/>
        <end position="81"/>
    </location>
</feature>
<reference evidence="2 3" key="1">
    <citation type="submission" date="2017-03" db="EMBL/GenBank/DDBJ databases">
        <title>Widespread Adenine N6-methylation of Active Genes in Fungi.</title>
        <authorList>
            <consortium name="DOE Joint Genome Institute"/>
            <person name="Mondo S.J."/>
            <person name="Dannebaum R.O."/>
            <person name="Kuo R.C."/>
            <person name="Louie K.B."/>
            <person name="Bewick A.J."/>
            <person name="Labutti K."/>
            <person name="Haridas S."/>
            <person name="Kuo A."/>
            <person name="Salamov A."/>
            <person name="Ahrendt S.R."/>
            <person name="Lau R."/>
            <person name="Bowen B.P."/>
            <person name="Lipzen A."/>
            <person name="Sullivan W."/>
            <person name="Andreopoulos W.B."/>
            <person name="Clum A."/>
            <person name="Lindquist E."/>
            <person name="Daum C."/>
            <person name="Northen T.R."/>
            <person name="Ramamoorthy G."/>
            <person name="Schmitz R.J."/>
            <person name="Gryganskyi A."/>
            <person name="Culley D."/>
            <person name="Magnuson J."/>
            <person name="James T.Y."/>
            <person name="O'Malley M.A."/>
            <person name="Stajich J.E."/>
            <person name="Spatafora J.W."/>
            <person name="Visel A."/>
            <person name="Grigoriev I.V."/>
        </authorList>
    </citation>
    <scope>NUCLEOTIDE SEQUENCE [LARGE SCALE GENOMIC DNA]</scope>
    <source>
        <strain evidence="2 3">NRRL Y-17943</strain>
    </source>
</reference>
<gene>
    <name evidence="2" type="ORF">BD324DRAFT_653641</name>
</gene>
<dbReference type="InParanoid" id="A0A1Y1U7F0"/>
<dbReference type="GeneID" id="33560493"/>
<dbReference type="STRING" id="4999.A0A1Y1U7F0"/>
<dbReference type="PANTHER" id="PTHR37331:SF1">
    <property type="entry name" value="YALI0F11671P"/>
    <property type="match status" value="1"/>
</dbReference>
<keyword evidence="3" id="KW-1185">Reference proteome</keyword>
<protein>
    <submittedName>
        <fullName evidence="2">Uncharacterized protein</fullName>
    </submittedName>
</protein>
<proteinExistence type="predicted"/>
<evidence type="ECO:0000313" key="3">
    <source>
        <dbReference type="Proteomes" id="UP000193218"/>
    </source>
</evidence>
<dbReference type="EMBL" id="NBSH01000016">
    <property type="protein sequence ID" value="ORX33943.1"/>
    <property type="molecule type" value="Genomic_DNA"/>
</dbReference>
<name>A0A1Y1U7F0_9TREE</name>
<evidence type="ECO:0000256" key="1">
    <source>
        <dbReference type="SAM" id="MobiDB-lite"/>
    </source>
</evidence>
<dbReference type="AlphaFoldDB" id="A0A1Y1U7F0"/>
<accession>A0A1Y1U7F0</accession>
<dbReference type="OrthoDB" id="5397701at2759"/>
<evidence type="ECO:0000313" key="2">
    <source>
        <dbReference type="EMBL" id="ORX33943.1"/>
    </source>
</evidence>
<sequence>MKTSIARYIQRAKGTRVLTDVATTLCLAPRAPYTSSRPLPSSSSLTPIRSLHQSSSSSSSVGASSSNPPSSSTQDPEHPYLWYHTSSSTRRIELSFLPSPPSPGSRTVLGYLPLFQDSGLNDFQENSEFLKLLHDLIRAGLDANVSEQLAFEASARPTDGYINLCDERALPPAGRIAEPEDTLGTVFVQDGQIDGKTYQAMPSYRLITANGPCILPKGLDQFVRNELEKIDQAEKKA</sequence>
<dbReference type="Proteomes" id="UP000193218">
    <property type="component" value="Unassembled WGS sequence"/>
</dbReference>
<feature type="compositionally biased region" description="Low complexity" evidence="1">
    <location>
        <begin position="34"/>
        <end position="72"/>
    </location>
</feature>
<dbReference type="RefSeq" id="XP_021868231.1">
    <property type="nucleotide sequence ID" value="XM_022018684.1"/>
</dbReference>
<dbReference type="PANTHER" id="PTHR37331">
    <property type="entry name" value="YALI0F11671P"/>
    <property type="match status" value="1"/>
</dbReference>